<reference evidence="11" key="1">
    <citation type="journal article" date="2017" name="bioRxiv">
        <title>Comparative analysis of the genomes of Stylophora pistillata and Acropora digitifera provides evidence for extensive differences between species of corals.</title>
        <authorList>
            <person name="Voolstra C.R."/>
            <person name="Li Y."/>
            <person name="Liew Y.J."/>
            <person name="Baumgarten S."/>
            <person name="Zoccola D."/>
            <person name="Flot J.-F."/>
            <person name="Tambutte S."/>
            <person name="Allemand D."/>
            <person name="Aranda M."/>
        </authorList>
    </citation>
    <scope>NUCLEOTIDE SEQUENCE [LARGE SCALE GENOMIC DNA]</scope>
</reference>
<dbReference type="GO" id="GO:0008270">
    <property type="term" value="F:zinc ion binding"/>
    <property type="evidence" value="ECO:0007669"/>
    <property type="project" value="UniProtKB-KW"/>
</dbReference>
<feature type="compositionally biased region" description="Polar residues" evidence="8">
    <location>
        <begin position="460"/>
        <end position="474"/>
    </location>
</feature>
<feature type="coiled-coil region" evidence="7">
    <location>
        <begin position="603"/>
        <end position="647"/>
    </location>
</feature>
<feature type="coiled-coil region" evidence="7">
    <location>
        <begin position="741"/>
        <end position="869"/>
    </location>
</feature>
<keyword evidence="4" id="KW-0862">Zinc</keyword>
<comment type="caution">
    <text evidence="10">The sequence shown here is derived from an EMBL/GenBank/DDBJ whole genome shotgun (WGS) entry which is preliminary data.</text>
</comment>
<keyword evidence="11" id="KW-1185">Reference proteome</keyword>
<keyword evidence="2" id="KW-0479">Metal-binding</keyword>
<dbReference type="PANTHER" id="PTHR23080">
    <property type="entry name" value="THAP DOMAIN PROTEIN"/>
    <property type="match status" value="1"/>
</dbReference>
<feature type="domain" description="THAP-type" evidence="9">
    <location>
        <begin position="1"/>
        <end position="92"/>
    </location>
</feature>
<dbReference type="SMART" id="SM00980">
    <property type="entry name" value="THAP"/>
    <property type="match status" value="1"/>
</dbReference>
<dbReference type="PROSITE" id="PS50950">
    <property type="entry name" value="ZF_THAP"/>
    <property type="match status" value="1"/>
</dbReference>
<evidence type="ECO:0000313" key="11">
    <source>
        <dbReference type="Proteomes" id="UP000225706"/>
    </source>
</evidence>
<feature type="region of interest" description="Disordered" evidence="8">
    <location>
        <begin position="431"/>
        <end position="488"/>
    </location>
</feature>
<dbReference type="InterPro" id="IPR006612">
    <property type="entry name" value="THAP_Znf"/>
</dbReference>
<feature type="compositionally biased region" description="Basic and acidic residues" evidence="8">
    <location>
        <begin position="449"/>
        <end position="459"/>
    </location>
</feature>
<feature type="region of interest" description="Disordered" evidence="8">
    <location>
        <begin position="696"/>
        <end position="723"/>
    </location>
</feature>
<dbReference type="OrthoDB" id="10399259at2759"/>
<dbReference type="AlphaFoldDB" id="A0A2B4RCU3"/>
<name>A0A2B4RCU3_STYPI</name>
<evidence type="ECO:0000256" key="6">
    <source>
        <dbReference type="PROSITE-ProRule" id="PRU00309"/>
    </source>
</evidence>
<feature type="region of interest" description="Disordered" evidence="8">
    <location>
        <begin position="655"/>
        <end position="675"/>
    </location>
</feature>
<keyword evidence="7" id="KW-0175">Coiled coil</keyword>
<dbReference type="EMBL" id="LSMT01000822">
    <property type="protein sequence ID" value="PFX14198.1"/>
    <property type="molecule type" value="Genomic_DNA"/>
</dbReference>
<evidence type="ECO:0000313" key="10">
    <source>
        <dbReference type="EMBL" id="PFX14198.1"/>
    </source>
</evidence>
<sequence length="982" mass="113366">MVNFCAVYGCSNRSNREKDRSYFRLPAIITRPNDEKQALSKERRATWLARIRRDDLSSNPSDFVRVCSDHFISGKPSSIYDKDNPDWAPSQKLGYDCNKVKESSQERYNRAQERVEKRRRSEGAIALMELSKAAMEETMDAGVTVEELNCKACQTDITSEYFTELIQNEETLKKENAALKEQLKQNSLSQDSFEEDNDKVLFYTGLPNWTLVLCIFNFVKDLLQSKGVLSPFQKFLVTMIRLRLNLSGRDLGYRFGGISDSTVSRTFLHVVDVLYQRLKPLIIWPNRDVLRKTLPMDFRKYCPNCVVIIDCFEIFLDRPLNPLARAQTFSSYKHHNTVKYLIGITPQGTVSFISEGWGGRVSDKHLTENSGLLDHLTPGDVILADRGFDIQESVGLFCSTIKIPAFTKGKKQLSGIEVEQTRRIANVLAEEKFPAQDDNNDSLTFGSNNEEKTKDDNLRSLKNSRLEGTSQQTEPNEDEKDFDQRESEAKQFNEIKEVPSSLDDSRTIGSFIQRGFNYLQTAFGLRKGTDEKEEVKTKSPPCSVVVSSKNEVVTDTSSSKILTRLESDSLEGRYCKKLERRLAYLENLIPQCHSRHEEDAIFKQKLQKKIDQLESQLEEDKIFKQKLQKKMNQLESQLQESDDYRENDQKTLKQAAEMAQPRKKTEKESVTQCHSQWKGMGEMEAVDQDHLQGHARLKEVDRGGEKTEKKEAKDRDSHLKDSCCSKEKMEVRIAELQSQLIKEMHLQKENTEKEIQNAKEKTDERLKRKVAEYILDELNYREEKKEKTMAQLHSQVKEIQGVKQMSKEIGKRIEGIEKNVAEHALQLDEMSSRGKKVEERNAELHSQLVKETNHQLEKMDGEIRDLRELMKGIFQRTEKVEKKAFDLQEMGTRVETTIGQFHSQTEELRRFLEEMVKKEMREVADEVKNQSAFLSTHEENMALLRRGLGNLNAMFQHHVNQLNRRVDTLFISNGPVVPNRLG</sequence>
<comment type="cofactor">
    <cofactor evidence="1">
        <name>a divalent metal cation</name>
        <dbReference type="ChEBI" id="CHEBI:60240"/>
    </cofactor>
</comment>
<dbReference type="Proteomes" id="UP000225706">
    <property type="component" value="Unassembled WGS sequence"/>
</dbReference>
<evidence type="ECO:0000256" key="1">
    <source>
        <dbReference type="ARBA" id="ARBA00001968"/>
    </source>
</evidence>
<accession>A0A2B4RCU3</accession>
<dbReference type="GO" id="GO:0003677">
    <property type="term" value="F:DNA binding"/>
    <property type="evidence" value="ECO:0007669"/>
    <property type="project" value="UniProtKB-UniRule"/>
</dbReference>
<evidence type="ECO:0000256" key="3">
    <source>
        <dbReference type="ARBA" id="ARBA00022771"/>
    </source>
</evidence>
<dbReference type="InterPro" id="IPR027805">
    <property type="entry name" value="Transposase_HTH_dom"/>
</dbReference>
<gene>
    <name evidence="10" type="ORF">AWC38_SpisGene21664</name>
</gene>
<dbReference type="Gene3D" id="1.10.287.950">
    <property type="entry name" value="Methyl-accepting chemotaxis protein"/>
    <property type="match status" value="1"/>
</dbReference>
<proteinExistence type="predicted"/>
<organism evidence="10 11">
    <name type="scientific">Stylophora pistillata</name>
    <name type="common">Smooth cauliflower coral</name>
    <dbReference type="NCBI Taxonomy" id="50429"/>
    <lineage>
        <taxon>Eukaryota</taxon>
        <taxon>Metazoa</taxon>
        <taxon>Cnidaria</taxon>
        <taxon>Anthozoa</taxon>
        <taxon>Hexacorallia</taxon>
        <taxon>Scleractinia</taxon>
        <taxon>Astrocoeniina</taxon>
        <taxon>Pocilloporidae</taxon>
        <taxon>Stylophora</taxon>
    </lineage>
</organism>
<evidence type="ECO:0000256" key="8">
    <source>
        <dbReference type="SAM" id="MobiDB-lite"/>
    </source>
</evidence>
<keyword evidence="5 6" id="KW-0238">DNA-binding</keyword>
<dbReference type="InterPro" id="IPR027806">
    <property type="entry name" value="HARBI1_dom"/>
</dbReference>
<dbReference type="Pfam" id="PF05485">
    <property type="entry name" value="THAP"/>
    <property type="match status" value="1"/>
</dbReference>
<dbReference type="SUPFAM" id="SSF57716">
    <property type="entry name" value="Glucocorticoid receptor-like (DNA-binding domain)"/>
    <property type="match status" value="1"/>
</dbReference>
<keyword evidence="3 6" id="KW-0863">Zinc-finger</keyword>
<dbReference type="Pfam" id="PF13359">
    <property type="entry name" value="DDE_Tnp_4"/>
    <property type="match status" value="1"/>
</dbReference>
<protein>
    <recommendedName>
        <fullName evidence="9">THAP-type domain-containing protein</fullName>
    </recommendedName>
</protein>
<evidence type="ECO:0000256" key="5">
    <source>
        <dbReference type="ARBA" id="ARBA00023125"/>
    </source>
</evidence>
<evidence type="ECO:0000256" key="2">
    <source>
        <dbReference type="ARBA" id="ARBA00022723"/>
    </source>
</evidence>
<evidence type="ECO:0000256" key="7">
    <source>
        <dbReference type="SAM" id="Coils"/>
    </source>
</evidence>
<dbReference type="Pfam" id="PF13613">
    <property type="entry name" value="HTH_Tnp_4"/>
    <property type="match status" value="1"/>
</dbReference>
<evidence type="ECO:0000259" key="9">
    <source>
        <dbReference type="PROSITE" id="PS50950"/>
    </source>
</evidence>
<evidence type="ECO:0000256" key="4">
    <source>
        <dbReference type="ARBA" id="ARBA00022833"/>
    </source>
</evidence>